<protein>
    <submittedName>
        <fullName evidence="1">Uncharacterized protein</fullName>
    </submittedName>
</protein>
<dbReference type="AlphaFoldDB" id="A0A8B9EYK0"/>
<sequence length="184" mass="20659">MEALNTVQGARDFIYSLHSTERSCLLRELHRFESIAIAQEKLEIAPPSPGQLKHGKRRMFVECGSVLVQSVFRIASSFSYKCWSVLIAVVWSNRKPKRAPTATLPPLFHNTSAGECAPFSKSRTESPKESALFKARSKHWFSKPSSFDAAEPCGVFVFETIDLLLVTCILNGLRSGIKLQTNWR</sequence>
<dbReference type="Ensembl" id="ENSACOT00000000736.1">
    <property type="protein sequence ID" value="ENSACOP00000000711.1"/>
    <property type="gene ID" value="ENSACOG00000000530.1"/>
</dbReference>
<name>A0A8B9EYK0_9PSIT</name>
<reference evidence="1" key="2">
    <citation type="submission" date="2025-09" db="UniProtKB">
        <authorList>
            <consortium name="Ensembl"/>
        </authorList>
    </citation>
    <scope>IDENTIFICATION</scope>
</reference>
<keyword evidence="2" id="KW-1185">Reference proteome</keyword>
<reference evidence="1" key="1">
    <citation type="submission" date="2025-08" db="UniProtKB">
        <authorList>
            <consortium name="Ensembl"/>
        </authorList>
    </citation>
    <scope>IDENTIFICATION</scope>
</reference>
<organism evidence="1 2">
    <name type="scientific">Amazona collaria</name>
    <name type="common">yellow-billed parrot</name>
    <dbReference type="NCBI Taxonomy" id="241587"/>
    <lineage>
        <taxon>Eukaryota</taxon>
        <taxon>Metazoa</taxon>
        <taxon>Chordata</taxon>
        <taxon>Craniata</taxon>
        <taxon>Vertebrata</taxon>
        <taxon>Euteleostomi</taxon>
        <taxon>Archelosauria</taxon>
        <taxon>Archosauria</taxon>
        <taxon>Dinosauria</taxon>
        <taxon>Saurischia</taxon>
        <taxon>Theropoda</taxon>
        <taxon>Coelurosauria</taxon>
        <taxon>Aves</taxon>
        <taxon>Neognathae</taxon>
        <taxon>Neoaves</taxon>
        <taxon>Telluraves</taxon>
        <taxon>Australaves</taxon>
        <taxon>Psittaciformes</taxon>
        <taxon>Psittacidae</taxon>
        <taxon>Amazona</taxon>
    </lineage>
</organism>
<dbReference type="Proteomes" id="UP000694522">
    <property type="component" value="Unplaced"/>
</dbReference>
<proteinExistence type="predicted"/>
<evidence type="ECO:0000313" key="1">
    <source>
        <dbReference type="Ensembl" id="ENSACOP00000000711.1"/>
    </source>
</evidence>
<accession>A0A8B9EYK0</accession>
<evidence type="ECO:0000313" key="2">
    <source>
        <dbReference type="Proteomes" id="UP000694522"/>
    </source>
</evidence>